<evidence type="ECO:0000313" key="2">
    <source>
        <dbReference type="Proteomes" id="UP000603200"/>
    </source>
</evidence>
<evidence type="ECO:0000313" key="1">
    <source>
        <dbReference type="EMBL" id="GIE20368.1"/>
    </source>
</evidence>
<dbReference type="RefSeq" id="WP_203837530.1">
    <property type="nucleotide sequence ID" value="NZ_BAAATV010000007.1"/>
</dbReference>
<gene>
    <name evidence="1" type="ORF">Ahu01nite_034700</name>
</gene>
<organism evidence="1 2">
    <name type="scientific">Winogradskya humida</name>
    <dbReference type="NCBI Taxonomy" id="113566"/>
    <lineage>
        <taxon>Bacteria</taxon>
        <taxon>Bacillati</taxon>
        <taxon>Actinomycetota</taxon>
        <taxon>Actinomycetes</taxon>
        <taxon>Micromonosporales</taxon>
        <taxon>Micromonosporaceae</taxon>
        <taxon>Winogradskya</taxon>
    </lineage>
</organism>
<comment type="caution">
    <text evidence="1">The sequence shown here is derived from an EMBL/GenBank/DDBJ whole genome shotgun (WGS) entry which is preliminary data.</text>
</comment>
<proteinExistence type="predicted"/>
<protein>
    <recommendedName>
        <fullName evidence="3">DUF4034 domain-containing protein</fullName>
    </recommendedName>
</protein>
<name>A0ABQ3ZP79_9ACTN</name>
<dbReference type="Gene3D" id="1.25.40.10">
    <property type="entry name" value="Tetratricopeptide repeat domain"/>
    <property type="match status" value="1"/>
</dbReference>
<sequence>MWPFKRDKPAAPTIVFDPTHGDPTARSLIAAADNGDWKYARDVLTATTNWEIRAFYLDVLCDRRGPQPWIDEWIAAEPQSALPFLVKGDHAITWAWEARSNLQAQHVSQEQFAVFFRRLKLAEDALDEAIARDPGDPLAWTALIQTSIGRELGLEETERRFQQVIARDRWHRPAHARLLQQKCAKWGGSDELALGFARQTVAAMPDGNALGSLIAWAHFEIAVQISGEDYLARPEVVAEVHAAANRSIFHPAFQRTPGDQGLFGIFAIAFGGGGEARAAQACFDAIGDHPSKMPWSYLGDPATVFLTSRENVRQALS</sequence>
<accession>A0ABQ3ZP79</accession>
<keyword evidence="2" id="KW-1185">Reference proteome</keyword>
<reference evidence="1 2" key="1">
    <citation type="submission" date="2021-01" db="EMBL/GenBank/DDBJ databases">
        <title>Whole genome shotgun sequence of Actinoplanes humidus NBRC 14915.</title>
        <authorList>
            <person name="Komaki H."/>
            <person name="Tamura T."/>
        </authorList>
    </citation>
    <scope>NUCLEOTIDE SEQUENCE [LARGE SCALE GENOMIC DNA]</scope>
    <source>
        <strain evidence="1 2">NBRC 14915</strain>
    </source>
</reference>
<dbReference type="EMBL" id="BOMN01000040">
    <property type="protein sequence ID" value="GIE20368.1"/>
    <property type="molecule type" value="Genomic_DNA"/>
</dbReference>
<dbReference type="Proteomes" id="UP000603200">
    <property type="component" value="Unassembled WGS sequence"/>
</dbReference>
<evidence type="ECO:0008006" key="3">
    <source>
        <dbReference type="Google" id="ProtNLM"/>
    </source>
</evidence>
<dbReference type="InterPro" id="IPR011990">
    <property type="entry name" value="TPR-like_helical_dom_sf"/>
</dbReference>